<feature type="transmembrane region" description="Helical" evidence="2">
    <location>
        <begin position="30"/>
        <end position="51"/>
    </location>
</feature>
<evidence type="ECO:0008006" key="5">
    <source>
        <dbReference type="Google" id="ProtNLM"/>
    </source>
</evidence>
<keyword evidence="2" id="KW-1133">Transmembrane helix</keyword>
<keyword evidence="2" id="KW-0812">Transmembrane</keyword>
<evidence type="ECO:0000256" key="1">
    <source>
        <dbReference type="SAM" id="MobiDB-lite"/>
    </source>
</evidence>
<feature type="region of interest" description="Disordered" evidence="1">
    <location>
        <begin position="52"/>
        <end position="120"/>
    </location>
</feature>
<protein>
    <recommendedName>
        <fullName evidence="5">CBM6 domain-containing protein</fullName>
    </recommendedName>
</protein>
<keyword evidence="2" id="KW-0472">Membrane</keyword>
<proteinExistence type="predicted"/>
<name>A0A6F8YKC9_9ACTN</name>
<dbReference type="InterPro" id="IPR008979">
    <property type="entry name" value="Galactose-bd-like_sf"/>
</dbReference>
<sequence>MSTDPAPDADPLRGLLDPPLSGRSLRAPHWAGIGGLAVAIVVAAVVVPPLITPTVDPPVASPETTTPATASAPAPTPEPSTSGSASPRPAVQRTGTTSPTQPPPRTPSPTATGTATRFTPISVQAEDPGNRLADGAGITSCDTCDGGARVRYIGELTVYATLPVAGTRTITVTYECDGRRHIEVSAGGNPPRLFTVTGTSWKIPETFTFQADLPAGRVALDFRSDGSSAPDIDKITIS</sequence>
<dbReference type="KEGG" id="psuu:Psuf_038390"/>
<dbReference type="RefSeq" id="WP_173158308.1">
    <property type="nucleotide sequence ID" value="NZ_AP022871.1"/>
</dbReference>
<dbReference type="AlphaFoldDB" id="A0A6F8YKC9"/>
<dbReference type="Proteomes" id="UP000503011">
    <property type="component" value="Chromosome"/>
</dbReference>
<accession>A0A6F8YKC9</accession>
<keyword evidence="4" id="KW-1185">Reference proteome</keyword>
<dbReference type="SUPFAM" id="SSF49785">
    <property type="entry name" value="Galactose-binding domain-like"/>
    <property type="match status" value="1"/>
</dbReference>
<evidence type="ECO:0000313" key="4">
    <source>
        <dbReference type="Proteomes" id="UP000503011"/>
    </source>
</evidence>
<dbReference type="EMBL" id="AP022871">
    <property type="protein sequence ID" value="BCB86526.1"/>
    <property type="molecule type" value="Genomic_DNA"/>
</dbReference>
<feature type="compositionally biased region" description="Low complexity" evidence="1">
    <location>
        <begin position="61"/>
        <end position="99"/>
    </location>
</feature>
<reference evidence="3 4" key="1">
    <citation type="submission" date="2020-03" db="EMBL/GenBank/DDBJ databases">
        <title>Whole genome shotgun sequence of Phytohabitans suffuscus NBRC 105367.</title>
        <authorList>
            <person name="Komaki H."/>
            <person name="Tamura T."/>
        </authorList>
    </citation>
    <scope>NUCLEOTIDE SEQUENCE [LARGE SCALE GENOMIC DNA]</scope>
    <source>
        <strain evidence="3 4">NBRC 105367</strain>
    </source>
</reference>
<organism evidence="3 4">
    <name type="scientific">Phytohabitans suffuscus</name>
    <dbReference type="NCBI Taxonomy" id="624315"/>
    <lineage>
        <taxon>Bacteria</taxon>
        <taxon>Bacillati</taxon>
        <taxon>Actinomycetota</taxon>
        <taxon>Actinomycetes</taxon>
        <taxon>Micromonosporales</taxon>
        <taxon>Micromonosporaceae</taxon>
    </lineage>
</organism>
<evidence type="ECO:0000256" key="2">
    <source>
        <dbReference type="SAM" id="Phobius"/>
    </source>
</evidence>
<reference evidence="3 4" key="2">
    <citation type="submission" date="2020-03" db="EMBL/GenBank/DDBJ databases">
        <authorList>
            <person name="Ichikawa N."/>
            <person name="Kimura A."/>
            <person name="Kitahashi Y."/>
            <person name="Uohara A."/>
        </authorList>
    </citation>
    <scope>NUCLEOTIDE SEQUENCE [LARGE SCALE GENOMIC DNA]</scope>
    <source>
        <strain evidence="3 4">NBRC 105367</strain>
    </source>
</reference>
<dbReference type="Gene3D" id="2.60.120.260">
    <property type="entry name" value="Galactose-binding domain-like"/>
    <property type="match status" value="1"/>
</dbReference>
<evidence type="ECO:0000313" key="3">
    <source>
        <dbReference type="EMBL" id="BCB86526.1"/>
    </source>
</evidence>
<gene>
    <name evidence="3" type="ORF">Psuf_038390</name>
</gene>